<dbReference type="GeneID" id="9498787"/>
<accession>D9Q0X4</accession>
<dbReference type="OrthoDB" id="380668at2157"/>
<feature type="transmembrane region" description="Helical" evidence="1">
    <location>
        <begin position="90"/>
        <end position="109"/>
    </location>
</feature>
<feature type="transmembrane region" description="Helical" evidence="1">
    <location>
        <begin position="154"/>
        <end position="174"/>
    </location>
</feature>
<evidence type="ECO:0000313" key="3">
    <source>
        <dbReference type="Proteomes" id="UP000000346"/>
    </source>
</evidence>
<dbReference type="STRING" id="666510.ASAC_0555"/>
<keyword evidence="1" id="KW-1133">Transmembrane helix</keyword>
<feature type="transmembrane region" description="Helical" evidence="1">
    <location>
        <begin position="33"/>
        <end position="53"/>
    </location>
</feature>
<keyword evidence="1" id="KW-0812">Transmembrane</keyword>
<dbReference type="RefSeq" id="WP_013266474.1">
    <property type="nucleotide sequence ID" value="NC_014374.1"/>
</dbReference>
<dbReference type="HOGENOM" id="CLU_059141_0_0_2"/>
<feature type="transmembrane region" description="Helical" evidence="1">
    <location>
        <begin position="286"/>
        <end position="306"/>
    </location>
</feature>
<evidence type="ECO:0000256" key="1">
    <source>
        <dbReference type="SAM" id="Phobius"/>
    </source>
</evidence>
<dbReference type="SUPFAM" id="SSF103473">
    <property type="entry name" value="MFS general substrate transporter"/>
    <property type="match status" value="1"/>
</dbReference>
<dbReference type="AlphaFoldDB" id="D9Q0X4"/>
<dbReference type="EMBL" id="CP001742">
    <property type="protein sequence ID" value="ADL18962.1"/>
    <property type="molecule type" value="Genomic_DNA"/>
</dbReference>
<gene>
    <name evidence="2" type="ordered locus">ASAC_0555</name>
</gene>
<organism evidence="2 3">
    <name type="scientific">Acidilobus saccharovorans (strain DSM 16705 / JCM 18335 / VKM B-2471 / 345-15)</name>
    <dbReference type="NCBI Taxonomy" id="666510"/>
    <lineage>
        <taxon>Archaea</taxon>
        <taxon>Thermoproteota</taxon>
        <taxon>Thermoprotei</taxon>
        <taxon>Acidilobales</taxon>
        <taxon>Acidilobaceae</taxon>
        <taxon>Acidilobus</taxon>
    </lineage>
</organism>
<feature type="transmembrane region" description="Helical" evidence="1">
    <location>
        <begin position="227"/>
        <end position="249"/>
    </location>
</feature>
<feature type="transmembrane region" description="Helical" evidence="1">
    <location>
        <begin position="261"/>
        <end position="279"/>
    </location>
</feature>
<dbReference type="Gene3D" id="1.20.1250.20">
    <property type="entry name" value="MFS general substrate transporter like domains"/>
    <property type="match status" value="1"/>
</dbReference>
<evidence type="ECO:0008006" key="4">
    <source>
        <dbReference type="Google" id="ProtNLM"/>
    </source>
</evidence>
<feature type="transmembrane region" description="Helical" evidence="1">
    <location>
        <begin position="194"/>
        <end position="215"/>
    </location>
</feature>
<protein>
    <recommendedName>
        <fullName evidence="4">MFS transporter</fullName>
    </recommendedName>
</protein>
<dbReference type="InParanoid" id="D9Q0X4"/>
<dbReference type="Proteomes" id="UP000000346">
    <property type="component" value="Chromosome"/>
</dbReference>
<evidence type="ECO:0000313" key="2">
    <source>
        <dbReference type="EMBL" id="ADL18962.1"/>
    </source>
</evidence>
<feature type="transmembrane region" description="Helical" evidence="1">
    <location>
        <begin position="6"/>
        <end position="26"/>
    </location>
</feature>
<sequence length="389" mass="40818">MWYWLGVTYIAALSIVDFMMFNYIGFRTDVSDIDYGIIGAAWSAVFIASSEFLGRLADRGDYRKLTAVSLVAIAVASLLFGLARGVELMAIAYMFHAVATAAANLGFSAGMFELSPDTEWEAKASGQRLGLFGIKGAGLLALSFVVPFIPLMGLAVGVGVASLAVGLAFMLFLPSGWPPFERKLHGLMLRLEGFGLYATAVGSFAYGKYGLLYNISRSVERGAGSSTGVAVSAMLTTFVGDYYLTALPLMLRYVNLGLRDYMVAFAAAGLSAAAALALVQGTGSRSLAAAGIAIRGAWAIVAIRFIDSLAGIVAYIVVLVALFSVLDLSLYRIYIGITGGYRVHGYMMLRELGSLVGSLAGGLALYLGPLAFMATPAVITAAAVAAALI</sequence>
<feature type="transmembrane region" description="Helical" evidence="1">
    <location>
        <begin position="355"/>
        <end position="388"/>
    </location>
</feature>
<feature type="transmembrane region" description="Helical" evidence="1">
    <location>
        <begin position="129"/>
        <end position="149"/>
    </location>
</feature>
<reference evidence="2 3" key="1">
    <citation type="journal article" date="2010" name="Appl. Environ. Microbiol.">
        <title>The genome sequence of the crenarchaeon Acidilobus saccharovorans supports a new order, Acidilobales, and suggests an important ecological role in terrestrial acidic hot springs.</title>
        <authorList>
            <person name="Mardanov A.V."/>
            <person name="Svetlitchnyi V.A."/>
            <person name="Beletsky A.V."/>
            <person name="Prokofeva M.I."/>
            <person name="Bonch-Osmolovskaya E.A."/>
            <person name="Ravin N.V."/>
            <person name="Skryabin K.G."/>
        </authorList>
    </citation>
    <scope>NUCLEOTIDE SEQUENCE [LARGE SCALE GENOMIC DNA]</scope>
    <source>
        <strain evidence="3">DSM 16705 / JCM 18335 / VKM B-2471 / 345-15</strain>
    </source>
</reference>
<keyword evidence="1" id="KW-0472">Membrane</keyword>
<dbReference type="KEGG" id="asc:ASAC_0555"/>
<keyword evidence="3" id="KW-1185">Reference proteome</keyword>
<name>D9Q0X4_ACIS3</name>
<dbReference type="InterPro" id="IPR036259">
    <property type="entry name" value="MFS_trans_sf"/>
</dbReference>
<dbReference type="eggNOG" id="arCOG10276">
    <property type="taxonomic scope" value="Archaea"/>
</dbReference>
<feature type="transmembrane region" description="Helical" evidence="1">
    <location>
        <begin position="65"/>
        <end position="83"/>
    </location>
</feature>
<feature type="transmembrane region" description="Helical" evidence="1">
    <location>
        <begin position="312"/>
        <end position="334"/>
    </location>
</feature>
<proteinExistence type="predicted"/>